<dbReference type="Proteomes" id="UP000838412">
    <property type="component" value="Chromosome 5"/>
</dbReference>
<dbReference type="PANTHER" id="PTHR14614">
    <property type="entry name" value="HEPATOCELLULAR CARCINOMA-ASSOCIATED ANTIGEN"/>
    <property type="match status" value="1"/>
</dbReference>
<reference evidence="3" key="1">
    <citation type="submission" date="2022-01" db="EMBL/GenBank/DDBJ databases">
        <authorList>
            <person name="Braso-Vives M."/>
        </authorList>
    </citation>
    <scope>NUCLEOTIDE SEQUENCE</scope>
</reference>
<proteinExistence type="predicted"/>
<dbReference type="InterPro" id="IPR019410">
    <property type="entry name" value="Methyltransf_16"/>
</dbReference>
<dbReference type="AlphaFoldDB" id="A0A8J9ZXE7"/>
<dbReference type="OrthoDB" id="413520at2759"/>
<keyword evidence="2" id="KW-0949">S-adenosyl-L-methionine</keyword>
<dbReference type="Pfam" id="PF10294">
    <property type="entry name" value="Methyltransf_16"/>
    <property type="match status" value="1"/>
</dbReference>
<dbReference type="PANTHER" id="PTHR14614:SF132">
    <property type="entry name" value="PROTEIN-LYSINE METHYLTRANSFERASE C42C1.13"/>
    <property type="match status" value="1"/>
</dbReference>
<dbReference type="GO" id="GO:0008168">
    <property type="term" value="F:methyltransferase activity"/>
    <property type="evidence" value="ECO:0007669"/>
    <property type="project" value="UniProtKB-KW"/>
</dbReference>
<evidence type="ECO:0000313" key="3">
    <source>
        <dbReference type="EMBL" id="CAH1265341.1"/>
    </source>
</evidence>
<keyword evidence="4" id="KW-1185">Reference proteome</keyword>
<gene>
    <name evidence="3" type="primary">METTL21C</name>
    <name evidence="3" type="ORF">BLAG_LOCUS19365</name>
</gene>
<evidence type="ECO:0000313" key="4">
    <source>
        <dbReference type="Proteomes" id="UP000838412"/>
    </source>
</evidence>
<evidence type="ECO:0000256" key="1">
    <source>
        <dbReference type="ARBA" id="ARBA00022603"/>
    </source>
</evidence>
<accession>A0A8J9ZXE7</accession>
<name>A0A8J9ZXE7_BRALA</name>
<protein>
    <submittedName>
        <fullName evidence="3">METTL21C protein</fullName>
    </submittedName>
</protein>
<keyword evidence="1" id="KW-0808">Transferase</keyword>
<dbReference type="EMBL" id="OV696690">
    <property type="protein sequence ID" value="CAH1265341.1"/>
    <property type="molecule type" value="Genomic_DNA"/>
</dbReference>
<sequence>MAEMSTYKDRAQELMRKRCRMRPYHFVGREIVIRERDVGENTEEAIGKRIWPGGEAFAEYIESGELSLEDKKVIELGAGTGLVGIVASLLGADVTITDLPDILPCTAENVTSNTMEGQSCVCKYQPKVRPLTWGKNLAAFPMHGVHYDYVIGIEVV</sequence>
<keyword evidence="1" id="KW-0489">Methyltransferase</keyword>
<dbReference type="Gene3D" id="3.40.50.150">
    <property type="entry name" value="Vaccinia Virus protein VP39"/>
    <property type="match status" value="1"/>
</dbReference>
<dbReference type="InterPro" id="IPR029063">
    <property type="entry name" value="SAM-dependent_MTases_sf"/>
</dbReference>
<evidence type="ECO:0000256" key="2">
    <source>
        <dbReference type="ARBA" id="ARBA00022691"/>
    </source>
</evidence>
<dbReference type="GO" id="GO:0032259">
    <property type="term" value="P:methylation"/>
    <property type="evidence" value="ECO:0007669"/>
    <property type="project" value="UniProtKB-KW"/>
</dbReference>
<dbReference type="SUPFAM" id="SSF53335">
    <property type="entry name" value="S-adenosyl-L-methionine-dependent methyltransferases"/>
    <property type="match status" value="1"/>
</dbReference>
<organism evidence="3 4">
    <name type="scientific">Branchiostoma lanceolatum</name>
    <name type="common">Common lancelet</name>
    <name type="synonym">Amphioxus lanceolatum</name>
    <dbReference type="NCBI Taxonomy" id="7740"/>
    <lineage>
        <taxon>Eukaryota</taxon>
        <taxon>Metazoa</taxon>
        <taxon>Chordata</taxon>
        <taxon>Cephalochordata</taxon>
        <taxon>Leptocardii</taxon>
        <taxon>Amphioxiformes</taxon>
        <taxon>Branchiostomatidae</taxon>
        <taxon>Branchiostoma</taxon>
    </lineage>
</organism>